<name>M7YR72_TRIUA</name>
<proteinExistence type="predicted"/>
<sequence length="221" mass="25050">MDSMQSHPCWKICLPRNWRSSVAPDRAGNPWLRTAFFQCPGRTRGRPIGRPGKKFIKTIQLCIKGDVHVGNGLRCSQWEIGRYFPHNVGTDMSVAMFSRLQVSSYGCRCYRGQRRLFHGGQRRRRHFSDQLTPKATAPDLEHELGNLAPTYAAAGQISPYFGLKIFWKEQGTIPTTIAVLYHLTITIQSVGLTTNHLQEGLSSKTKVMLHQGFQGVAYFRQ</sequence>
<organism evidence="1">
    <name type="scientific">Triticum urartu</name>
    <name type="common">Red wild einkorn</name>
    <name type="synonym">Crithodium urartu</name>
    <dbReference type="NCBI Taxonomy" id="4572"/>
    <lineage>
        <taxon>Eukaryota</taxon>
        <taxon>Viridiplantae</taxon>
        <taxon>Streptophyta</taxon>
        <taxon>Embryophyta</taxon>
        <taxon>Tracheophyta</taxon>
        <taxon>Spermatophyta</taxon>
        <taxon>Magnoliopsida</taxon>
        <taxon>Liliopsida</taxon>
        <taxon>Poales</taxon>
        <taxon>Poaceae</taxon>
        <taxon>BOP clade</taxon>
        <taxon>Pooideae</taxon>
        <taxon>Triticodae</taxon>
        <taxon>Triticeae</taxon>
        <taxon>Triticinae</taxon>
        <taxon>Triticum</taxon>
    </lineage>
</organism>
<dbReference type="AlphaFoldDB" id="M7YR72"/>
<reference evidence="1" key="1">
    <citation type="journal article" date="2013" name="Nature">
        <title>Draft genome of the wheat A-genome progenitor Triticum urartu.</title>
        <authorList>
            <person name="Ling H.Q."/>
            <person name="Zhao S."/>
            <person name="Liu D."/>
            <person name="Wang J."/>
            <person name="Sun H."/>
            <person name="Zhang C."/>
            <person name="Fan H."/>
            <person name="Li D."/>
            <person name="Dong L."/>
            <person name="Tao Y."/>
            <person name="Gao C."/>
            <person name="Wu H."/>
            <person name="Li Y."/>
            <person name="Cui Y."/>
            <person name="Guo X."/>
            <person name="Zheng S."/>
            <person name="Wang B."/>
            <person name="Yu K."/>
            <person name="Liang Q."/>
            <person name="Yang W."/>
            <person name="Lou X."/>
            <person name="Chen J."/>
            <person name="Feng M."/>
            <person name="Jian J."/>
            <person name="Zhang X."/>
            <person name="Luo G."/>
            <person name="Jiang Y."/>
            <person name="Liu J."/>
            <person name="Wang Z."/>
            <person name="Sha Y."/>
            <person name="Zhang B."/>
            <person name="Wu H."/>
            <person name="Tang D."/>
            <person name="Shen Q."/>
            <person name="Xue P."/>
            <person name="Zou S."/>
            <person name="Wang X."/>
            <person name="Liu X."/>
            <person name="Wang F."/>
            <person name="Yang Y."/>
            <person name="An X."/>
            <person name="Dong Z."/>
            <person name="Zhang K."/>
            <person name="Zhang X."/>
            <person name="Luo M.C."/>
            <person name="Dvorak J."/>
            <person name="Tong Y."/>
            <person name="Wang J."/>
            <person name="Yang H."/>
            <person name="Li Z."/>
            <person name="Wang D."/>
            <person name="Zhang A."/>
            <person name="Wang J."/>
        </authorList>
    </citation>
    <scope>NUCLEOTIDE SEQUENCE</scope>
</reference>
<dbReference type="EMBL" id="KD242065">
    <property type="protein sequence ID" value="EMS49516.1"/>
    <property type="molecule type" value="Genomic_DNA"/>
</dbReference>
<gene>
    <name evidence="1" type="ORF">TRIUR3_11810</name>
</gene>
<protein>
    <submittedName>
        <fullName evidence="1">Uncharacterized protein</fullName>
    </submittedName>
</protein>
<evidence type="ECO:0000313" key="1">
    <source>
        <dbReference type="EMBL" id="EMS49516.1"/>
    </source>
</evidence>
<accession>M7YR72</accession>